<name>A0A855UHV6_ENTFL</name>
<evidence type="ECO:0000313" key="3">
    <source>
        <dbReference type="Proteomes" id="UP000244140"/>
    </source>
</evidence>
<dbReference type="AlphaFoldDB" id="A0A855UHV6"/>
<gene>
    <name evidence="1" type="ORF">DAI13_13700</name>
    <name evidence="2" type="ORF">NCTC13379_01060</name>
</gene>
<dbReference type="RefSeq" id="WP_010714102.1">
    <property type="nucleotide sequence ID" value="NZ_CP039296.1"/>
</dbReference>
<organism evidence="1 3">
    <name type="scientific">Enterococcus faecalis</name>
    <name type="common">Streptococcus faecalis</name>
    <dbReference type="NCBI Taxonomy" id="1351"/>
    <lineage>
        <taxon>Bacteria</taxon>
        <taxon>Bacillati</taxon>
        <taxon>Bacillota</taxon>
        <taxon>Bacilli</taxon>
        <taxon>Lactobacillales</taxon>
        <taxon>Enterococcaceae</taxon>
        <taxon>Enterococcus</taxon>
    </lineage>
</organism>
<dbReference type="EMBL" id="PZZH01000001">
    <property type="protein sequence ID" value="PTN78761.1"/>
    <property type="molecule type" value="Genomic_DNA"/>
</dbReference>
<dbReference type="Proteomes" id="UP000244140">
    <property type="component" value="Unassembled WGS sequence"/>
</dbReference>
<proteinExistence type="predicted"/>
<evidence type="ECO:0000313" key="2">
    <source>
        <dbReference type="EMBL" id="STP64259.1"/>
    </source>
</evidence>
<protein>
    <submittedName>
        <fullName evidence="1">Uncharacterized protein</fullName>
    </submittedName>
</protein>
<comment type="caution">
    <text evidence="1">The sequence shown here is derived from an EMBL/GenBank/DDBJ whole genome shotgun (WGS) entry which is preliminary data.</text>
</comment>
<reference evidence="2 4" key="2">
    <citation type="submission" date="2018-06" db="EMBL/GenBank/DDBJ databases">
        <authorList>
            <consortium name="Pathogen Informatics"/>
            <person name="Doyle S."/>
        </authorList>
    </citation>
    <scope>NUCLEOTIDE SEQUENCE [LARGE SCALE GENOMIC DNA]</scope>
    <source>
        <strain evidence="2 4">NCTC13379</strain>
    </source>
</reference>
<evidence type="ECO:0000313" key="4">
    <source>
        <dbReference type="Proteomes" id="UP000254396"/>
    </source>
</evidence>
<dbReference type="Proteomes" id="UP000254396">
    <property type="component" value="Unassembled WGS sequence"/>
</dbReference>
<evidence type="ECO:0000313" key="1">
    <source>
        <dbReference type="EMBL" id="PTN78761.1"/>
    </source>
</evidence>
<accession>A0A855UHV6</accession>
<sequence length="60" mass="6720">MEQFLLTKTGKKQIDIKGTGMDHNEIVFTLAATLVGYSKELGLTKAILNESMYVLWKDGE</sequence>
<reference evidence="1 3" key="1">
    <citation type="submission" date="2018-04" db="EMBL/GenBank/DDBJ databases">
        <authorList>
            <person name="Van Tyne D."/>
        </authorList>
    </citation>
    <scope>NUCLEOTIDE SEQUENCE [LARGE SCALE GENOMIC DNA]</scope>
    <source>
        <strain evidence="1 3">B2535</strain>
    </source>
</reference>
<dbReference type="EMBL" id="UGIX01000001">
    <property type="protein sequence ID" value="STP64259.1"/>
    <property type="molecule type" value="Genomic_DNA"/>
</dbReference>